<dbReference type="InterPro" id="IPR052711">
    <property type="entry name" value="Zinc_ADH-like"/>
</dbReference>
<keyword evidence="3" id="KW-1185">Reference proteome</keyword>
<dbReference type="Pfam" id="PF00107">
    <property type="entry name" value="ADH_zinc_N"/>
    <property type="match status" value="1"/>
</dbReference>
<dbReference type="InterPro" id="IPR036291">
    <property type="entry name" value="NAD(P)-bd_dom_sf"/>
</dbReference>
<dbReference type="GO" id="GO:0016491">
    <property type="term" value="F:oxidoreductase activity"/>
    <property type="evidence" value="ECO:0007669"/>
    <property type="project" value="InterPro"/>
</dbReference>
<evidence type="ECO:0000313" key="2">
    <source>
        <dbReference type="EMBL" id="KAF7355944.1"/>
    </source>
</evidence>
<reference evidence="2" key="1">
    <citation type="submission" date="2020-05" db="EMBL/GenBank/DDBJ databases">
        <title>Mycena genomes resolve the evolution of fungal bioluminescence.</title>
        <authorList>
            <person name="Tsai I.J."/>
        </authorList>
    </citation>
    <scope>NUCLEOTIDE SEQUENCE</scope>
    <source>
        <strain evidence="2">CCC161011</strain>
    </source>
</reference>
<dbReference type="AlphaFoldDB" id="A0A8H7CZ52"/>
<dbReference type="SMART" id="SM00829">
    <property type="entry name" value="PKS_ER"/>
    <property type="match status" value="1"/>
</dbReference>
<name>A0A8H7CZ52_9AGAR</name>
<evidence type="ECO:0000259" key="1">
    <source>
        <dbReference type="SMART" id="SM00829"/>
    </source>
</evidence>
<dbReference type="OrthoDB" id="9930022at2759"/>
<feature type="domain" description="Enoyl reductase (ER)" evidence="1">
    <location>
        <begin position="41"/>
        <end position="369"/>
    </location>
</feature>
<dbReference type="Proteomes" id="UP000620124">
    <property type="component" value="Unassembled WGS sequence"/>
</dbReference>
<dbReference type="InterPro" id="IPR013149">
    <property type="entry name" value="ADH-like_C"/>
</dbReference>
<dbReference type="InterPro" id="IPR011032">
    <property type="entry name" value="GroES-like_sf"/>
</dbReference>
<dbReference type="Pfam" id="PF08240">
    <property type="entry name" value="ADH_N"/>
    <property type="match status" value="1"/>
</dbReference>
<dbReference type="SUPFAM" id="SSF51735">
    <property type="entry name" value="NAD(P)-binding Rossmann-fold domains"/>
    <property type="match status" value="1"/>
</dbReference>
<dbReference type="InterPro" id="IPR013154">
    <property type="entry name" value="ADH-like_N"/>
</dbReference>
<evidence type="ECO:0000313" key="3">
    <source>
        <dbReference type="Proteomes" id="UP000620124"/>
    </source>
</evidence>
<protein>
    <submittedName>
        <fullName evidence="2">Alcohol dehydrogenase superfamily protein</fullName>
    </submittedName>
</protein>
<dbReference type="PANTHER" id="PTHR45033">
    <property type="match status" value="1"/>
</dbReference>
<dbReference type="EMBL" id="JACAZI010000007">
    <property type="protein sequence ID" value="KAF7355944.1"/>
    <property type="molecule type" value="Genomic_DNA"/>
</dbReference>
<dbReference type="SUPFAM" id="SSF50129">
    <property type="entry name" value="GroES-like"/>
    <property type="match status" value="1"/>
</dbReference>
<dbReference type="Gene3D" id="3.90.180.10">
    <property type="entry name" value="Medium-chain alcohol dehydrogenases, catalytic domain"/>
    <property type="match status" value="1"/>
</dbReference>
<dbReference type="PANTHER" id="PTHR45033:SF2">
    <property type="entry name" value="ZINC-TYPE ALCOHOL DEHYDROGENASE-LIKE PROTEIN C1773.06C"/>
    <property type="match status" value="1"/>
</dbReference>
<dbReference type="InterPro" id="IPR020843">
    <property type="entry name" value="ER"/>
</dbReference>
<comment type="caution">
    <text evidence="2">The sequence shown here is derived from an EMBL/GenBank/DDBJ whole genome shotgun (WGS) entry which is preliminary data.</text>
</comment>
<accession>A0A8H7CZ52</accession>
<proteinExistence type="predicted"/>
<organism evidence="2 3">
    <name type="scientific">Mycena venus</name>
    <dbReference type="NCBI Taxonomy" id="2733690"/>
    <lineage>
        <taxon>Eukaryota</taxon>
        <taxon>Fungi</taxon>
        <taxon>Dikarya</taxon>
        <taxon>Basidiomycota</taxon>
        <taxon>Agaricomycotina</taxon>
        <taxon>Agaricomycetes</taxon>
        <taxon>Agaricomycetidae</taxon>
        <taxon>Agaricales</taxon>
        <taxon>Marasmiineae</taxon>
        <taxon>Mycenaceae</taxon>
        <taxon>Mycena</taxon>
    </lineage>
</organism>
<dbReference type="Gene3D" id="3.40.50.720">
    <property type="entry name" value="NAD(P)-binding Rossmann-like Domain"/>
    <property type="match status" value="1"/>
</dbReference>
<dbReference type="CDD" id="cd08276">
    <property type="entry name" value="MDR7"/>
    <property type="match status" value="1"/>
</dbReference>
<sequence>MKLADILTCRVYKSGIYHLTHPTDAMSLPTTTRQYSFPQLGSFDNLVIQEVPVSAPKATEVLVKTHAVSLQFRDLMVARGTYSRGNLLPNLVPCSDMAGEIIAVGGDVKEWKVGDRICANFIQDKIHNDSPGEEGLGGAVHGVLTQYRTFPAQTIVSIPDHLSYEEASTLPCAALTAYNALLSGYEPLKAGDRVLVQGTGGVSIFALQFAVASGATVIATSSSDQKLNVATKLGAKHVINYKTTPNWAEEVLKLTNGTGVDRVIEVAGNATLKQSIGSVRKGGSIDIIGLVGGIDDVPPVDIIGPCIGKQINIRGIYVGSVVQFKNMNKLIAANVETTRPIIDKVFEFDEAKAAYAHLASQAHVGKVVIKI</sequence>
<gene>
    <name evidence="2" type="ORF">MVEN_00923600</name>
</gene>